<feature type="transmembrane region" description="Helical" evidence="5">
    <location>
        <begin position="102"/>
        <end position="120"/>
    </location>
</feature>
<dbReference type="AlphaFoldDB" id="A0A7J6QSW5"/>
<keyword evidence="3 5" id="KW-1133">Transmembrane helix</keyword>
<dbReference type="PANTHER" id="PTHR22950">
    <property type="entry name" value="AMINO ACID TRANSPORTER"/>
    <property type="match status" value="1"/>
</dbReference>
<evidence type="ECO:0000313" key="7">
    <source>
        <dbReference type="EMBL" id="KAF4710756.1"/>
    </source>
</evidence>
<feature type="transmembrane region" description="Helical" evidence="5">
    <location>
        <begin position="756"/>
        <end position="779"/>
    </location>
</feature>
<dbReference type="GO" id="GO:0016020">
    <property type="term" value="C:membrane"/>
    <property type="evidence" value="ECO:0007669"/>
    <property type="project" value="UniProtKB-SubCell"/>
</dbReference>
<feature type="transmembrane region" description="Helical" evidence="5">
    <location>
        <begin position="204"/>
        <end position="227"/>
    </location>
</feature>
<evidence type="ECO:0000256" key="1">
    <source>
        <dbReference type="ARBA" id="ARBA00004141"/>
    </source>
</evidence>
<dbReference type="InterPro" id="IPR013057">
    <property type="entry name" value="AA_transpt_TM"/>
</dbReference>
<feature type="transmembrane region" description="Helical" evidence="5">
    <location>
        <begin position="545"/>
        <end position="563"/>
    </location>
</feature>
<dbReference type="GO" id="GO:0015179">
    <property type="term" value="F:L-amino acid transmembrane transporter activity"/>
    <property type="evidence" value="ECO:0007669"/>
    <property type="project" value="TreeGrafter"/>
</dbReference>
<protein>
    <submittedName>
        <fullName evidence="7">Solute carrier 38 member</fullName>
    </submittedName>
</protein>
<proteinExistence type="predicted"/>
<evidence type="ECO:0000259" key="6">
    <source>
        <dbReference type="Pfam" id="PF01490"/>
    </source>
</evidence>
<dbReference type="Pfam" id="PF01490">
    <property type="entry name" value="Aa_trans"/>
    <property type="match status" value="2"/>
</dbReference>
<evidence type="ECO:0000256" key="4">
    <source>
        <dbReference type="ARBA" id="ARBA00023136"/>
    </source>
</evidence>
<feature type="transmembrane region" description="Helical" evidence="5">
    <location>
        <begin position="6"/>
        <end position="31"/>
    </location>
</feature>
<feature type="transmembrane region" description="Helical" evidence="5">
    <location>
        <begin position="450"/>
        <end position="469"/>
    </location>
</feature>
<feature type="transmembrane region" description="Helical" evidence="5">
    <location>
        <begin position="247"/>
        <end position="268"/>
    </location>
</feature>
<keyword evidence="2 5" id="KW-0812">Transmembrane</keyword>
<reference evidence="7 8" key="1">
    <citation type="submission" date="2020-04" db="EMBL/GenBank/DDBJ databases">
        <title>Perkinsus olseni comparative genomics.</title>
        <authorList>
            <person name="Bogema D.R."/>
        </authorList>
    </citation>
    <scope>NUCLEOTIDE SEQUENCE [LARGE SCALE GENOMIC DNA]</scope>
    <source>
        <strain evidence="7">ATCC PRA-205</strain>
    </source>
</reference>
<feature type="transmembrane region" description="Helical" evidence="5">
    <location>
        <begin position="694"/>
        <end position="713"/>
    </location>
</feature>
<feature type="transmembrane region" description="Helical" evidence="5">
    <location>
        <begin position="800"/>
        <end position="820"/>
    </location>
</feature>
<dbReference type="EMBL" id="JABANM010027784">
    <property type="protein sequence ID" value="KAF4710756.1"/>
    <property type="molecule type" value="Genomic_DNA"/>
</dbReference>
<gene>
    <name evidence="7" type="primary">AAT28_13</name>
    <name evidence="7" type="ORF">FOZ62_020989</name>
</gene>
<feature type="transmembrane region" description="Helical" evidence="5">
    <location>
        <begin position="127"/>
        <end position="153"/>
    </location>
</feature>
<organism evidence="7 8">
    <name type="scientific">Perkinsus olseni</name>
    <name type="common">Perkinsus atlanticus</name>
    <dbReference type="NCBI Taxonomy" id="32597"/>
    <lineage>
        <taxon>Eukaryota</taxon>
        <taxon>Sar</taxon>
        <taxon>Alveolata</taxon>
        <taxon>Perkinsozoa</taxon>
        <taxon>Perkinsea</taxon>
        <taxon>Perkinsida</taxon>
        <taxon>Perkinsidae</taxon>
        <taxon>Perkinsus</taxon>
    </lineage>
</organism>
<comment type="subcellular location">
    <subcellularLocation>
        <location evidence="1">Membrane</location>
        <topology evidence="1">Multi-pass membrane protein</topology>
    </subcellularLocation>
</comment>
<evidence type="ECO:0000313" key="8">
    <source>
        <dbReference type="Proteomes" id="UP000574390"/>
    </source>
</evidence>
<accession>A0A7J6QSW5</accession>
<feature type="transmembrane region" description="Helical" evidence="5">
    <location>
        <begin position="733"/>
        <end position="750"/>
    </location>
</feature>
<sequence length="825" mass="88673">MATGGFVAGIVLLVAMSVLNVLSLEYIVNVVEKTGKTSYVDIVDHLMGRKVGYIFQFAVIAFSLGSCATYLVTMFDILSPVFSQILIGQENTWYGKMLTERVYLSLVLAVFVLYPISLVKNISSLRYLTLCGSIGVCYLAVVAIYLLICYGPSDSFDASQAAGPVNWILLLQAVNTFIFASCNQANIPEIYAEMHPRSLGRMRWVAVMSAVISLAAYISIGVIYFFVFGYDTKSNIILNLSAWIPEGNAVVIAGFILSGIAFIVSYPLNVHPIKVTILNAAKPKRPDLWGVVIVTSVIAISYAVAVVLPDVSVILGLVGAIAGSILSFIAPGAFALAISEKRFKFFCRENIKPSLLFIFGCLTLALDDLVVSRTCTPASDLGLHASPVKGMASGSYLDTKEEVVKEDDPQPGSSEGFLSPGSAGTATIAVIKATLGAAALSSTFAMVNGGFIFGILLLIMMAVLMVYSLEMIVTAIEVSGKTSYAELVPYLFGNAVGYWFQAPIMIFCVGAGSGYLITVTDILSSLFAAVVESDTWYGNLLTKRVYLSLVVLAVVLYPISLVRRMSSLRYLTLVSIFGIFYLGFVGVFLLATEGLSPDFTTNDITFYAPTGWVSCLGAANTFIFAFCNQCNIPDIYMEMSDRSPRKFRIVAAWASSVCLVVYLLISICFTLVYGSEVESSIILNMNKFIPEGNVVVIIGLVLSAVAYIGTYPFTVYPVRVAVVTILRPKRPELVGVVTVTVVVLLTYIIAACLPDISIILGVVGAISGSILCFLAPGGFKIAVSKSKRLLAAENAKCTGIFIFGCFTLVVGTSAAAFQVVDYYLQ</sequence>
<feature type="transmembrane region" description="Helical" evidence="5">
    <location>
        <begin position="611"/>
        <end position="628"/>
    </location>
</feature>
<dbReference type="Proteomes" id="UP000574390">
    <property type="component" value="Unassembled WGS sequence"/>
</dbReference>
<feature type="transmembrane region" description="Helical" evidence="5">
    <location>
        <begin position="288"/>
        <end position="308"/>
    </location>
</feature>
<evidence type="ECO:0000256" key="5">
    <source>
        <dbReference type="SAM" id="Phobius"/>
    </source>
</evidence>
<feature type="transmembrane region" description="Helical" evidence="5">
    <location>
        <begin position="570"/>
        <end position="591"/>
    </location>
</feature>
<feature type="transmembrane region" description="Helical" evidence="5">
    <location>
        <begin position="165"/>
        <end position="183"/>
    </location>
</feature>
<feature type="domain" description="Amino acid transporter transmembrane" evidence="6">
    <location>
        <begin position="420"/>
        <end position="814"/>
    </location>
</feature>
<keyword evidence="4 5" id="KW-0472">Membrane</keyword>
<feature type="transmembrane region" description="Helical" evidence="5">
    <location>
        <begin position="649"/>
        <end position="674"/>
    </location>
</feature>
<evidence type="ECO:0000256" key="3">
    <source>
        <dbReference type="ARBA" id="ARBA00022989"/>
    </source>
</evidence>
<feature type="transmembrane region" description="Helical" evidence="5">
    <location>
        <begin position="51"/>
        <end position="72"/>
    </location>
</feature>
<feature type="transmembrane region" description="Helical" evidence="5">
    <location>
        <begin position="314"/>
        <end position="338"/>
    </location>
</feature>
<name>A0A7J6QSW5_PEROL</name>
<evidence type="ECO:0000256" key="2">
    <source>
        <dbReference type="ARBA" id="ARBA00022692"/>
    </source>
</evidence>
<feature type="domain" description="Amino acid transporter transmembrane" evidence="6">
    <location>
        <begin position="1"/>
        <end position="362"/>
    </location>
</feature>
<comment type="caution">
    <text evidence="7">The sequence shown here is derived from an EMBL/GenBank/DDBJ whole genome shotgun (WGS) entry which is preliminary data.</text>
</comment>